<accession>D7MK95</accession>
<dbReference type="Proteomes" id="UP000008694">
    <property type="component" value="Unassembled WGS sequence"/>
</dbReference>
<proteinExistence type="predicted"/>
<keyword evidence="2" id="KW-1185">Reference proteome</keyword>
<dbReference type="AlphaFoldDB" id="D7MK95"/>
<organism evidence="2">
    <name type="scientific">Arabidopsis lyrata subsp. lyrata</name>
    <name type="common">Lyre-leaved rock-cress</name>
    <dbReference type="NCBI Taxonomy" id="81972"/>
    <lineage>
        <taxon>Eukaryota</taxon>
        <taxon>Viridiplantae</taxon>
        <taxon>Streptophyta</taxon>
        <taxon>Embryophyta</taxon>
        <taxon>Tracheophyta</taxon>
        <taxon>Spermatophyta</taxon>
        <taxon>Magnoliopsida</taxon>
        <taxon>eudicotyledons</taxon>
        <taxon>Gunneridae</taxon>
        <taxon>Pentapetalae</taxon>
        <taxon>rosids</taxon>
        <taxon>malvids</taxon>
        <taxon>Brassicales</taxon>
        <taxon>Brassicaceae</taxon>
        <taxon>Camelineae</taxon>
        <taxon>Arabidopsis</taxon>
    </lineage>
</organism>
<sequence length="59" mass="6927">MGQELVFLLSLIMMNKLHGPKSYLLNSFKASSWFYRCWSYGMNLKRKLKAQLVVRPISC</sequence>
<reference evidence="2" key="1">
    <citation type="journal article" date="2011" name="Nat. Genet.">
        <title>The Arabidopsis lyrata genome sequence and the basis of rapid genome size change.</title>
        <authorList>
            <person name="Hu T.T."/>
            <person name="Pattyn P."/>
            <person name="Bakker E.G."/>
            <person name="Cao J."/>
            <person name="Cheng J.-F."/>
            <person name="Clark R.M."/>
            <person name="Fahlgren N."/>
            <person name="Fawcett J.A."/>
            <person name="Grimwood J."/>
            <person name="Gundlach H."/>
            <person name="Haberer G."/>
            <person name="Hollister J.D."/>
            <person name="Ossowski S."/>
            <person name="Ottilar R.P."/>
            <person name="Salamov A.A."/>
            <person name="Schneeberger K."/>
            <person name="Spannagl M."/>
            <person name="Wang X."/>
            <person name="Yang L."/>
            <person name="Nasrallah M.E."/>
            <person name="Bergelson J."/>
            <person name="Carrington J.C."/>
            <person name="Gaut B.S."/>
            <person name="Schmutz J."/>
            <person name="Mayer K.F.X."/>
            <person name="Van de Peer Y."/>
            <person name="Grigoriev I.V."/>
            <person name="Nordborg M."/>
            <person name="Weigel D."/>
            <person name="Guo Y.-L."/>
        </authorList>
    </citation>
    <scope>NUCLEOTIDE SEQUENCE [LARGE SCALE GENOMIC DNA]</scope>
    <source>
        <strain evidence="2">cv. MN47</strain>
    </source>
</reference>
<evidence type="ECO:0000313" key="2">
    <source>
        <dbReference type="Proteomes" id="UP000008694"/>
    </source>
</evidence>
<dbReference type="EMBL" id="GL348720">
    <property type="protein sequence ID" value="EFH39766.1"/>
    <property type="molecule type" value="Genomic_DNA"/>
</dbReference>
<evidence type="ECO:0000313" key="1">
    <source>
        <dbReference type="EMBL" id="EFH39766.1"/>
    </source>
</evidence>
<name>D7MK95_ARALL</name>
<protein>
    <submittedName>
        <fullName evidence="1">Predicted protein</fullName>
    </submittedName>
</protein>
<gene>
    <name evidence="1" type="ORF">ARALYDRAFT_916979</name>
</gene>
<dbReference type="HOGENOM" id="CLU_2963982_0_0_1"/>
<dbReference type="Gramene" id="scaffold_800379.1">
    <property type="protein sequence ID" value="scaffold_800379.1"/>
    <property type="gene ID" value="scaffold_800379.1"/>
</dbReference>